<comment type="caution">
    <text evidence="2">The sequence shown here is derived from an EMBL/GenBank/DDBJ whole genome shotgun (WGS) entry which is preliminary data.</text>
</comment>
<protein>
    <submittedName>
        <fullName evidence="2">SusD/RagB family nutrient-binding outer membrane lipoprotein</fullName>
    </submittedName>
</protein>
<keyword evidence="3" id="KW-1185">Reference proteome</keyword>
<reference evidence="2 3" key="1">
    <citation type="submission" date="2018-11" db="EMBL/GenBank/DDBJ databases">
        <title>Chitinophaga lutea sp.nov., isolate from arsenic contaminated soil.</title>
        <authorList>
            <person name="Zong Y."/>
        </authorList>
    </citation>
    <scope>NUCLEOTIDE SEQUENCE [LARGE SCALE GENOMIC DNA]</scope>
    <source>
        <strain evidence="2 3">ZY74</strain>
    </source>
</reference>
<proteinExistence type="predicted"/>
<evidence type="ECO:0000256" key="1">
    <source>
        <dbReference type="SAM" id="SignalP"/>
    </source>
</evidence>
<dbReference type="AlphaFoldDB" id="A0A3N4PWR5"/>
<dbReference type="Pfam" id="PF12771">
    <property type="entry name" value="SusD-like_2"/>
    <property type="match status" value="1"/>
</dbReference>
<feature type="chain" id="PRO_5018019500" evidence="1">
    <location>
        <begin position="25"/>
        <end position="486"/>
    </location>
</feature>
<dbReference type="InterPro" id="IPR041662">
    <property type="entry name" value="SusD-like_2"/>
</dbReference>
<dbReference type="OrthoDB" id="9766256at2"/>
<evidence type="ECO:0000313" key="3">
    <source>
        <dbReference type="Proteomes" id="UP000278351"/>
    </source>
</evidence>
<dbReference type="SUPFAM" id="SSF48452">
    <property type="entry name" value="TPR-like"/>
    <property type="match status" value="1"/>
</dbReference>
<keyword evidence="1" id="KW-0732">Signal</keyword>
<gene>
    <name evidence="2" type="ORF">EGT74_21485</name>
</gene>
<feature type="signal peptide" evidence="1">
    <location>
        <begin position="1"/>
        <end position="24"/>
    </location>
</feature>
<dbReference type="Gene3D" id="1.25.40.390">
    <property type="match status" value="1"/>
</dbReference>
<organism evidence="2 3">
    <name type="scientific">Chitinophaga lutea</name>
    <dbReference type="NCBI Taxonomy" id="2488634"/>
    <lineage>
        <taxon>Bacteria</taxon>
        <taxon>Pseudomonadati</taxon>
        <taxon>Bacteroidota</taxon>
        <taxon>Chitinophagia</taxon>
        <taxon>Chitinophagales</taxon>
        <taxon>Chitinophagaceae</taxon>
        <taxon>Chitinophaga</taxon>
    </lineage>
</organism>
<dbReference type="InterPro" id="IPR011990">
    <property type="entry name" value="TPR-like_helical_dom_sf"/>
</dbReference>
<sequence length="486" mass="54357">MTFSSIGKNIRVISLLTAAAAALAFSSCTKDFLKTNSDPNRLESITPGTLLNPTIYGAATYGMSRSRSFTFELMQVAGGYPNESVEDQIYLYDFREDVGNGIWTTGYKWLANAREMELSATKLGNSNYLAIALTLKAWLYSTLTDCFGDIPMSTALAGEEGTFFPTFDKQELVYKTMLSDLERADTLYGKGSTAMYAADILFANNMTRWRKFTNSLRLRLLLRSASRMPENFATMAAIIKDPVKFPVFESNAEAAVLPITGTTPNISPWSRPQDFSTGRVYFDFFIKNLNDVKDPRLPLFAGVARSSTNASLGYKGLPINYMESPSSVNFTPSGLLQRLVIAPMVLPILSYAEVEFIKAELALKGHIATPAEGHYKKGVQAAIEMWGGVMPANYFDAAAAKYDGTLDRIMLQKYYALFFTDYQQWFEHRRTGLPVLPKTTFMYNNGNMPARLYYPTTVKIYNTENYQAAAEQMGGDKLDVKVWWQK</sequence>
<dbReference type="EMBL" id="RPDH01000002">
    <property type="protein sequence ID" value="RPE09561.1"/>
    <property type="molecule type" value="Genomic_DNA"/>
</dbReference>
<keyword evidence="2" id="KW-0449">Lipoprotein</keyword>
<name>A0A3N4PWR5_9BACT</name>
<evidence type="ECO:0000313" key="2">
    <source>
        <dbReference type="EMBL" id="RPE09561.1"/>
    </source>
</evidence>
<accession>A0A3N4PWR5</accession>
<dbReference type="Proteomes" id="UP000278351">
    <property type="component" value="Unassembled WGS sequence"/>
</dbReference>
<dbReference type="RefSeq" id="WP_123848555.1">
    <property type="nucleotide sequence ID" value="NZ_RPDH01000002.1"/>
</dbReference>